<dbReference type="RefSeq" id="WP_041102883.1">
    <property type="nucleotide sequence ID" value="NZ_AP013353.1"/>
</dbReference>
<organism evidence="9">
    <name type="scientific">Mycoplasmopsis californica HAZ160_1</name>
    <dbReference type="NCBI Taxonomy" id="1397850"/>
    <lineage>
        <taxon>Bacteria</taxon>
        <taxon>Bacillati</taxon>
        <taxon>Mycoplasmatota</taxon>
        <taxon>Mycoplasmoidales</taxon>
        <taxon>Metamycoplasmataceae</taxon>
        <taxon>Mycoplasmopsis</taxon>
    </lineage>
</organism>
<name>A0AAT9F7K7_9BACT</name>
<evidence type="ECO:0000313" key="9">
    <source>
        <dbReference type="EMBL" id="BAP00864.1"/>
    </source>
</evidence>
<dbReference type="InterPro" id="IPR058582">
    <property type="entry name" value="KH_NusA_2nd"/>
</dbReference>
<evidence type="ECO:0000259" key="8">
    <source>
        <dbReference type="Pfam" id="PF26594"/>
    </source>
</evidence>
<dbReference type="EMBL" id="AP013353">
    <property type="protein sequence ID" value="BAP00864.1"/>
    <property type="molecule type" value="Genomic_DNA"/>
</dbReference>
<accession>A0AAT9F7K7</accession>
<dbReference type="InterPro" id="IPR036555">
    <property type="entry name" value="NusA_N_sf"/>
</dbReference>
<feature type="domain" description="Transcription factor NusA N-terminal" evidence="6">
    <location>
        <begin position="12"/>
        <end position="119"/>
    </location>
</feature>
<feature type="domain" description="Transcription factor NusA first KH" evidence="7">
    <location>
        <begin position="238"/>
        <end position="313"/>
    </location>
</feature>
<keyword evidence="2" id="KW-0963">Cytoplasm</keyword>
<keyword evidence="5" id="KW-0804">Transcription</keyword>
<dbReference type="PANTHER" id="PTHR22648:SF0">
    <property type="entry name" value="TRANSCRIPTION TERMINATION_ANTITERMINATION PROTEIN NUSA"/>
    <property type="match status" value="1"/>
</dbReference>
<gene>
    <name evidence="9" type="primary">nusA</name>
    <name evidence="9" type="ORF">MCAL160_0146</name>
</gene>
<dbReference type="GO" id="GO:0006353">
    <property type="term" value="P:DNA-templated transcription termination"/>
    <property type="evidence" value="ECO:0007669"/>
    <property type="project" value="UniProtKB-KW"/>
</dbReference>
<dbReference type="Pfam" id="PF13184">
    <property type="entry name" value="KH_NusA_1st"/>
    <property type="match status" value="1"/>
</dbReference>
<evidence type="ECO:0000259" key="7">
    <source>
        <dbReference type="Pfam" id="PF13184"/>
    </source>
</evidence>
<evidence type="ECO:0000256" key="5">
    <source>
        <dbReference type="ARBA" id="ARBA00023163"/>
    </source>
</evidence>
<keyword evidence="4" id="KW-0805">Transcription regulation</keyword>
<dbReference type="AlphaFoldDB" id="A0AAT9F7K7"/>
<dbReference type="InterPro" id="IPR030842">
    <property type="entry name" value="TF_NusA_bacterial"/>
</dbReference>
<dbReference type="CDD" id="cd22529">
    <property type="entry name" value="KH-II_NusA_rpt2"/>
    <property type="match status" value="1"/>
</dbReference>
<evidence type="ECO:0000256" key="3">
    <source>
        <dbReference type="ARBA" id="ARBA00022884"/>
    </source>
</evidence>
<dbReference type="GO" id="GO:0003700">
    <property type="term" value="F:DNA-binding transcription factor activity"/>
    <property type="evidence" value="ECO:0007669"/>
    <property type="project" value="InterPro"/>
</dbReference>
<reference evidence="9" key="1">
    <citation type="journal article" date="2014" name="Appl. Environ. Microbiol.">
        <title>Molecular Epidemiology of Cases of Mycoplasma californicum Infection in Japan.</title>
        <authorList>
            <person name="Hata E."/>
            <person name="Suzuki K."/>
            <person name="Hanyu H."/>
            <person name="Itoh M."/>
            <person name="Higuchi H."/>
            <person name="Kobayashi H."/>
        </authorList>
    </citation>
    <scope>NUCLEOTIDE SEQUENCE</scope>
    <source>
        <strain evidence="9">HAZ160_1</strain>
    </source>
</reference>
<evidence type="ECO:0000259" key="6">
    <source>
        <dbReference type="Pfam" id="PF08529"/>
    </source>
</evidence>
<dbReference type="GO" id="GO:0005829">
    <property type="term" value="C:cytosol"/>
    <property type="evidence" value="ECO:0007669"/>
    <property type="project" value="TreeGrafter"/>
</dbReference>
<keyword evidence="3" id="KW-0694">RNA-binding</keyword>
<sequence>MSNISNAQMALNFYEIVKSFEQNQKLNLDDIINVFNEETTKILSKIDPEIEVEYILDETKKTLTPIIKTMVVISDDEANEYLSQGDNEKLLMYVTFISLTDAQKINPSAQEGDVIDKPLDLVQLNSAVKNTKYSFVLKTIHSSIQQGMSMLRKQRVYENFKDRIGERVRIKFNTKNSDGSWNVQITEENETLTPAYLPANLISSKRQIKGGQYDYATITHVEEEAKLSQVQVSVDSKENVIELLKRSIPEISEGVIEIFDAVRQPGERTKVAFKLSELAPTDFDIFGAIIGPNGQRINAVSQEIGEKIDVILYDEDPIKFIKNAMSPARVLDVVIKADSISNNAFWVVVAKEYLTPAIGRRGVNVTLASALTGRNIDIISQAEADAKKLVYNKQTHDSASHTRNTRKNTRITHKNNMFYDLDKVSVFADSFEKDVEEFKESEFQNIDHSQMDWDVNELYGKPAVEPKTEVEKPLTIDEIAAQLSAEEAKKEQTRVDVEDYRKVKEAIEAFKVDDDLSNFGLDDFDLEDFMNDEDWD</sequence>
<dbReference type="InterPro" id="IPR013735">
    <property type="entry name" value="TF_NusA_N"/>
</dbReference>
<dbReference type="Gene3D" id="3.30.1480.10">
    <property type="entry name" value="NusA, N-terminal domain"/>
    <property type="match status" value="1"/>
</dbReference>
<dbReference type="InterPro" id="IPR015946">
    <property type="entry name" value="KH_dom-like_a/b"/>
</dbReference>
<keyword evidence="1" id="KW-0806">Transcription termination</keyword>
<dbReference type="Gene3D" id="3.30.300.20">
    <property type="match status" value="2"/>
</dbReference>
<reference evidence="9" key="2">
    <citation type="journal article" date="2014" name="Genome Announc.">
        <title>Complete Genome Sequence of Mycoplasma californicum Strain HAZ160_1 from Bovine Mastitic Milk in Japan.</title>
        <authorList>
            <person name="Hata E."/>
            <person name="Murakami K."/>
        </authorList>
    </citation>
    <scope>NUCLEOTIDE SEQUENCE</scope>
    <source>
        <strain evidence="9">HAZ160_1</strain>
    </source>
</reference>
<dbReference type="KEGG" id="mcm:MCAL160_0146"/>
<proteinExistence type="predicted"/>
<dbReference type="InterPro" id="IPR025249">
    <property type="entry name" value="TF_NusA_KH_1st"/>
</dbReference>
<feature type="domain" description="NusA-like second KH" evidence="8">
    <location>
        <begin position="319"/>
        <end position="384"/>
    </location>
</feature>
<dbReference type="PANTHER" id="PTHR22648">
    <property type="entry name" value="TRANSCRIPTION TERMINATION FACTOR NUSA"/>
    <property type="match status" value="1"/>
</dbReference>
<dbReference type="GO" id="GO:0003723">
    <property type="term" value="F:RNA binding"/>
    <property type="evidence" value="ECO:0007669"/>
    <property type="project" value="UniProtKB-KW"/>
</dbReference>
<reference evidence="9" key="4">
    <citation type="submission" date="2024-06" db="EMBL/GenBank/DDBJ databases">
        <authorList>
            <consortium name="Mycoplasma californicum genome sequencing consortium"/>
            <person name="Hata E."/>
            <person name="Tanaka K."/>
            <person name="Tamamura Y."/>
        </authorList>
    </citation>
    <scope>NUCLEOTIDE SEQUENCE</scope>
    <source>
        <strain evidence="9">HAZ160_1</strain>
    </source>
</reference>
<dbReference type="Pfam" id="PF08529">
    <property type="entry name" value="NusA_N"/>
    <property type="match status" value="1"/>
</dbReference>
<reference evidence="9" key="3">
    <citation type="journal article" date="2019" name="Vet. Microbiol.">
        <title>Mutations associated with change of susceptibility to lincosamides and/or macrolides in field and laboratory-derived Mycoplasma californicum strains in Japan, and development of a rapid detection method for these mutations.</title>
        <authorList>
            <person name="Hata E."/>
            <person name="Nagai K."/>
            <person name="Murakami K."/>
        </authorList>
    </citation>
    <scope>NUCLEOTIDE SEQUENCE</scope>
    <source>
        <strain evidence="9">HAZ160_1</strain>
    </source>
</reference>
<dbReference type="InterPro" id="IPR009019">
    <property type="entry name" value="KH_sf_prok-type"/>
</dbReference>
<protein>
    <submittedName>
        <fullName evidence="9">Transcription elongation protein NusA</fullName>
    </submittedName>
</protein>
<dbReference type="SUPFAM" id="SSF54814">
    <property type="entry name" value="Prokaryotic type KH domain (KH-domain type II)"/>
    <property type="match status" value="2"/>
</dbReference>
<evidence type="ECO:0000256" key="1">
    <source>
        <dbReference type="ARBA" id="ARBA00022472"/>
    </source>
</evidence>
<dbReference type="SUPFAM" id="SSF69705">
    <property type="entry name" value="Transcription factor NusA, N-terminal domain"/>
    <property type="match status" value="1"/>
</dbReference>
<dbReference type="GO" id="GO:0031564">
    <property type="term" value="P:transcription antitermination"/>
    <property type="evidence" value="ECO:0007669"/>
    <property type="project" value="InterPro"/>
</dbReference>
<evidence type="ECO:0000256" key="4">
    <source>
        <dbReference type="ARBA" id="ARBA00023015"/>
    </source>
</evidence>
<evidence type="ECO:0000256" key="2">
    <source>
        <dbReference type="ARBA" id="ARBA00022490"/>
    </source>
</evidence>
<dbReference type="Pfam" id="PF26594">
    <property type="entry name" value="KH_NusA_2nd"/>
    <property type="match status" value="1"/>
</dbReference>